<dbReference type="GeneID" id="72008208"/>
<organism evidence="4 5">
    <name type="scientific">Rhodofomes roseus</name>
    <dbReference type="NCBI Taxonomy" id="34475"/>
    <lineage>
        <taxon>Eukaryota</taxon>
        <taxon>Fungi</taxon>
        <taxon>Dikarya</taxon>
        <taxon>Basidiomycota</taxon>
        <taxon>Agaricomycotina</taxon>
        <taxon>Agaricomycetes</taxon>
        <taxon>Polyporales</taxon>
        <taxon>Rhodofomes</taxon>
    </lineage>
</organism>
<dbReference type="InterPro" id="IPR036236">
    <property type="entry name" value="Znf_C2H2_sf"/>
</dbReference>
<dbReference type="EMBL" id="JADCUA010000011">
    <property type="protein sequence ID" value="KAH9836052.1"/>
    <property type="molecule type" value="Genomic_DNA"/>
</dbReference>
<keyword evidence="1" id="KW-0863">Zinc-finger</keyword>
<dbReference type="SUPFAM" id="SSF57667">
    <property type="entry name" value="beta-beta-alpha zinc fingers"/>
    <property type="match status" value="1"/>
</dbReference>
<reference evidence="4 5" key="1">
    <citation type="journal article" date="2021" name="Environ. Microbiol.">
        <title>Gene family expansions and transcriptome signatures uncover fungal adaptations to wood decay.</title>
        <authorList>
            <person name="Hage H."/>
            <person name="Miyauchi S."/>
            <person name="Viragh M."/>
            <person name="Drula E."/>
            <person name="Min B."/>
            <person name="Chaduli D."/>
            <person name="Navarro D."/>
            <person name="Favel A."/>
            <person name="Norest M."/>
            <person name="Lesage-Meessen L."/>
            <person name="Balint B."/>
            <person name="Merenyi Z."/>
            <person name="de Eugenio L."/>
            <person name="Morin E."/>
            <person name="Martinez A.T."/>
            <person name="Baldrian P."/>
            <person name="Stursova M."/>
            <person name="Martinez M.J."/>
            <person name="Novotny C."/>
            <person name="Magnuson J.K."/>
            <person name="Spatafora J.W."/>
            <person name="Maurice S."/>
            <person name="Pangilinan J."/>
            <person name="Andreopoulos W."/>
            <person name="LaButti K."/>
            <person name="Hundley H."/>
            <person name="Na H."/>
            <person name="Kuo A."/>
            <person name="Barry K."/>
            <person name="Lipzen A."/>
            <person name="Henrissat B."/>
            <person name="Riley R."/>
            <person name="Ahrendt S."/>
            <person name="Nagy L.G."/>
            <person name="Grigoriev I.V."/>
            <person name="Martin F."/>
            <person name="Rosso M.N."/>
        </authorList>
    </citation>
    <scope>NUCLEOTIDE SEQUENCE [LARGE SCALE GENOMIC DNA]</scope>
    <source>
        <strain evidence="4 5">CIRM-BRFM 1785</strain>
    </source>
</reference>
<keyword evidence="5" id="KW-1185">Reference proteome</keyword>
<feature type="region of interest" description="Disordered" evidence="2">
    <location>
        <begin position="162"/>
        <end position="187"/>
    </location>
</feature>
<keyword evidence="1" id="KW-0479">Metal-binding</keyword>
<dbReference type="PROSITE" id="PS00028">
    <property type="entry name" value="ZINC_FINGER_C2H2_1"/>
    <property type="match status" value="2"/>
</dbReference>
<dbReference type="Proteomes" id="UP000814176">
    <property type="component" value="Unassembled WGS sequence"/>
</dbReference>
<dbReference type="PROSITE" id="PS50157">
    <property type="entry name" value="ZINC_FINGER_C2H2_2"/>
    <property type="match status" value="1"/>
</dbReference>
<name>A0ABQ8KEB8_9APHY</name>
<sequence length="391" mass="42914">MHAYESGWSMAPLFGSEPIARVMEEHFVSSYTITPPPSPPNTESMNLMAAILEYLDKGTLDVPSPYWDICYEHESFSEGVALPPLFAFSKPVRSPWPAPILASGLFRDAAEDTSSQQSTPSMTSSPLAPTIDAIEEYASYDPSGATLELHETGSETGADALALDDPARAPSPQADSELSSIDSSDSEEEIPLAVYYARAAHPKTSTNLKRRRSTTPDEDDEDVHAQACRPSTSQRGTKRRRVTVDEDEDYVPSSHRTSAARVSNGSQIGKERSGGLHKCSFCPKTFKRKSDRVRHECTHTGQRVVCMHCRGILSRHDAGLRHHNARHPREDPWLELVNAGEGTSESSSTFEEPIGSPTVELPDPAMDVAWYPSHPSTRASSYLSEFSPVHC</sequence>
<dbReference type="RefSeq" id="XP_047778337.1">
    <property type="nucleotide sequence ID" value="XM_047927476.1"/>
</dbReference>
<evidence type="ECO:0000256" key="1">
    <source>
        <dbReference type="PROSITE-ProRule" id="PRU00042"/>
    </source>
</evidence>
<feature type="region of interest" description="Disordered" evidence="2">
    <location>
        <begin position="203"/>
        <end position="274"/>
    </location>
</feature>
<keyword evidence="1" id="KW-0862">Zinc</keyword>
<comment type="caution">
    <text evidence="4">The sequence shown here is derived from an EMBL/GenBank/DDBJ whole genome shotgun (WGS) entry which is preliminary data.</text>
</comment>
<evidence type="ECO:0000313" key="5">
    <source>
        <dbReference type="Proteomes" id="UP000814176"/>
    </source>
</evidence>
<evidence type="ECO:0000256" key="2">
    <source>
        <dbReference type="SAM" id="MobiDB-lite"/>
    </source>
</evidence>
<accession>A0ABQ8KEB8</accession>
<dbReference type="Gene3D" id="3.30.160.60">
    <property type="entry name" value="Classic Zinc Finger"/>
    <property type="match status" value="1"/>
</dbReference>
<evidence type="ECO:0000259" key="3">
    <source>
        <dbReference type="PROSITE" id="PS50157"/>
    </source>
</evidence>
<feature type="domain" description="C2H2-type" evidence="3">
    <location>
        <begin position="277"/>
        <end position="304"/>
    </location>
</feature>
<proteinExistence type="predicted"/>
<evidence type="ECO:0000313" key="4">
    <source>
        <dbReference type="EMBL" id="KAH9836052.1"/>
    </source>
</evidence>
<gene>
    <name evidence="4" type="ORF">C8Q71DRAFT_858069</name>
</gene>
<dbReference type="InterPro" id="IPR013087">
    <property type="entry name" value="Znf_C2H2_type"/>
</dbReference>
<feature type="compositionally biased region" description="Low complexity" evidence="2">
    <location>
        <begin position="162"/>
        <end position="183"/>
    </location>
</feature>
<feature type="compositionally biased region" description="Polar residues" evidence="2">
    <location>
        <begin position="254"/>
        <end position="267"/>
    </location>
</feature>
<protein>
    <recommendedName>
        <fullName evidence="3">C2H2-type domain-containing protein</fullName>
    </recommendedName>
</protein>